<dbReference type="EC" id="3.4.21.-" evidence="7"/>
<dbReference type="Pfam" id="PF26550">
    <property type="entry name" value="Tricorn_2nd"/>
    <property type="match status" value="1"/>
</dbReference>
<dbReference type="SUPFAM" id="SSF50156">
    <property type="entry name" value="PDZ domain-like"/>
    <property type="match status" value="1"/>
</dbReference>
<keyword evidence="3 7" id="KW-0963">Cytoplasm</keyword>
<reference evidence="12 13" key="1">
    <citation type="journal article" date="2013" name="PLoS ONE">
        <title>Genomic analysis of Melioribacter roseus, facultatively anaerobic organotrophic bacterium representing a novel deep lineage within Bacteriodetes/Chlorobi group.</title>
        <authorList>
            <person name="Kadnikov V.V."/>
            <person name="Mardanov A.V."/>
            <person name="Podosokorskaya O.A."/>
            <person name="Gavrilov S.N."/>
            <person name="Kublanov I.V."/>
            <person name="Beletsky A.V."/>
            <person name="Bonch-Osmolovskaya E.A."/>
            <person name="Ravin N.V."/>
        </authorList>
    </citation>
    <scope>NUCLEOTIDE SEQUENCE [LARGE SCALE GENOMIC DNA]</scope>
    <source>
        <strain evidence="13">JCM 17771 / P3M-2</strain>
    </source>
</reference>
<dbReference type="HOGENOM" id="CLU_005503_0_0_10"/>
<evidence type="ECO:0000256" key="4">
    <source>
        <dbReference type="ARBA" id="ARBA00022670"/>
    </source>
</evidence>
<dbReference type="EMBL" id="CP003557">
    <property type="protein sequence ID" value="AFN73723.1"/>
    <property type="molecule type" value="Genomic_DNA"/>
</dbReference>
<dbReference type="STRING" id="1191523.MROS_0480"/>
<feature type="active site" description="Charge relay system" evidence="8">
    <location>
        <position position="1031"/>
    </location>
</feature>
<evidence type="ECO:0000256" key="3">
    <source>
        <dbReference type="ARBA" id="ARBA00022490"/>
    </source>
</evidence>
<dbReference type="GO" id="GO:0006508">
    <property type="term" value="P:proteolysis"/>
    <property type="evidence" value="ECO:0007669"/>
    <property type="project" value="UniProtKB-UniRule"/>
</dbReference>
<evidence type="ECO:0000256" key="5">
    <source>
        <dbReference type="ARBA" id="ARBA00022801"/>
    </source>
</evidence>
<dbReference type="PATRIC" id="fig|1191523.3.peg.500"/>
<dbReference type="GO" id="GO:0008236">
    <property type="term" value="F:serine-type peptidase activity"/>
    <property type="evidence" value="ECO:0007669"/>
    <property type="project" value="UniProtKB-UniRule"/>
</dbReference>
<dbReference type="Pfam" id="PF14685">
    <property type="entry name" value="PDZ_Tricorn"/>
    <property type="match status" value="1"/>
</dbReference>
<comment type="subcellular location">
    <subcellularLocation>
        <location evidence="1 7">Cytoplasm</location>
    </subcellularLocation>
</comment>
<feature type="chain" id="PRO_5003707478" description="Tricorn protease homolog" evidence="10">
    <location>
        <begin position="21"/>
        <end position="1083"/>
    </location>
</feature>
<evidence type="ECO:0000259" key="11">
    <source>
        <dbReference type="PROSITE" id="PS50106"/>
    </source>
</evidence>
<gene>
    <name evidence="12" type="ordered locus">MROS_0480</name>
</gene>
<dbReference type="InterPro" id="IPR005151">
    <property type="entry name" value="Tail-specific_protease"/>
</dbReference>
<feature type="active site" description="Charge relay system" evidence="8">
    <location>
        <position position="751"/>
    </location>
</feature>
<sequence length="1083" mass="123161">MKKITLTLFLMCVFSMAAQAQVDARMFQNPDVSETQIVFSYGDDLWVVDKNGGIAHKLTSPKGMEMFPRFSPDGKSIAFIANYFGNIDIFIIPATGGTPERITNHGYTDRLIDWYPDGKNLIFASMMNSGRERFNQFFKVSKEGGLPEQLPIPYGEMASVSPDGKKIAYTPRTRAFRTWKRYRGGMNADIWIFDLEKKTAELIIEGDSNDEFPMWRGDKIYFLSDRGSEKRFNIWQYDIPTKALKQITKFKDFDIHFPALGKDEIVFEAGGAIYLLNLNDESTREIKIKVVTDNITLLPKEENVSKYLSNGDISPDGNRVLLEARGEIFSAPVKEGVTYNLSNSSASAERYPAWSPNGKYAAYWSDINGEYNLTIYDFENPGKTKILTDFVDGYRYNIYWSPDSKKLAFIDKAMQIHIYDMKKNKTVKVDKCNYLYQGGLDNFKVNWSPDSKWLAYAKDMTNRSSALFLFNLDNEKSQQLTSGFYSDFNPVFDPEGKYLFFMTNRELNPLYSDLDNTWIYSNTTKLAVATLSKDTKSLMAAKNDTTAIKKEETDKKDKEKDDKKKDDKKDEKSKDVKIDLADFENRVELLPVEAGNFAGIAAVKGKLIFHRFPNTGSSSKNKPLKYLDLESMKEKDIVDDADAFKVSADGNKILVVKDRAVYVIDAKENQKLSDRVSTDNLVMNITPKEEWKQIFNDVWRFERDFFYDPNMHGVDWKKMKERYGKLIDNCITRGDVNYVIGELISELNASHTYRGGGDIDYPESKDVGYLGIDWTVDNGRFKIKKIIEGAPWDAETRSPLSQPALNVKAGDYILAVNGVELDTKKAPWEAFTGLANKTVELTVNDKPTFEGARKIYVKTLSAENRLRHLAWIESNRKYVDQKTNGKVGYIYVPNTGIEGQTELVRQFMAQFDKDGLIIDERFNSGGQIPDRFIELLNRKPLAFWAVRDGKNWKWPPIAHFGPKVMLINGWSGSGGDAFPDYFRKAGLGPLVGTRTWGGLIGITGAPRLIDGGIVTVPTFRMYDPDGKWFREGHGVDPDYEVIDDPALLSKGIDPQIDKAIEVITDLIKKNPAQFPKQPPYEKR</sequence>
<dbReference type="PANTHER" id="PTHR43253:SF1">
    <property type="entry name" value="TRICORN PROTEASE HOMOLOG 2-RELATED"/>
    <property type="match status" value="1"/>
</dbReference>
<dbReference type="OrthoDB" id="9815657at2"/>
<dbReference type="SMART" id="SM00245">
    <property type="entry name" value="TSPc"/>
    <property type="match status" value="1"/>
</dbReference>
<dbReference type="eggNOG" id="COG4946">
    <property type="taxonomic scope" value="Bacteria"/>
</dbReference>
<feature type="region of interest" description="Disordered" evidence="9">
    <location>
        <begin position="551"/>
        <end position="571"/>
    </location>
</feature>
<dbReference type="RefSeq" id="WP_014855160.1">
    <property type="nucleotide sequence ID" value="NC_018178.1"/>
</dbReference>
<comment type="function">
    <text evidence="7">Degrades oligopeptides.</text>
</comment>
<dbReference type="InterPro" id="IPR015943">
    <property type="entry name" value="WD40/YVTN_repeat-like_dom_sf"/>
</dbReference>
<keyword evidence="6 7" id="KW-0720">Serine protease</keyword>
<keyword evidence="4 7" id="KW-0645">Protease</keyword>
<evidence type="ECO:0000256" key="2">
    <source>
        <dbReference type="ARBA" id="ARBA00008524"/>
    </source>
</evidence>
<dbReference type="GO" id="GO:0005737">
    <property type="term" value="C:cytoplasm"/>
    <property type="evidence" value="ECO:0007669"/>
    <property type="project" value="UniProtKB-SubCell"/>
</dbReference>
<dbReference type="Gene3D" id="2.130.10.10">
    <property type="entry name" value="YVTN repeat-like/Quinoprotein amine dehydrogenase"/>
    <property type="match status" value="1"/>
</dbReference>
<evidence type="ECO:0000313" key="12">
    <source>
        <dbReference type="EMBL" id="AFN73723.1"/>
    </source>
</evidence>
<dbReference type="Gene3D" id="2.120.10.60">
    <property type="entry name" value="Tricorn protease N-terminal domain"/>
    <property type="match status" value="1"/>
</dbReference>
<dbReference type="KEGG" id="mro:MROS_0480"/>
<dbReference type="SUPFAM" id="SSF52096">
    <property type="entry name" value="ClpP/crotonase"/>
    <property type="match status" value="1"/>
</dbReference>
<evidence type="ECO:0000256" key="8">
    <source>
        <dbReference type="PIRSR" id="PIRSR036421-1"/>
    </source>
</evidence>
<evidence type="ECO:0000256" key="10">
    <source>
        <dbReference type="SAM" id="SignalP"/>
    </source>
</evidence>
<keyword evidence="10" id="KW-0732">Signal</keyword>
<dbReference type="InterPro" id="IPR012393">
    <property type="entry name" value="Tricorn_protease"/>
</dbReference>
<dbReference type="eggNOG" id="COG0793">
    <property type="taxonomic scope" value="Bacteria"/>
</dbReference>
<dbReference type="AlphaFoldDB" id="I6ZXD5"/>
<dbReference type="SUPFAM" id="SSF82171">
    <property type="entry name" value="DPP6 N-terminal domain-like"/>
    <property type="match status" value="1"/>
</dbReference>
<dbReference type="InterPro" id="IPR029045">
    <property type="entry name" value="ClpP/crotonase-like_dom_sf"/>
</dbReference>
<evidence type="ECO:0000256" key="7">
    <source>
        <dbReference type="PIRNR" id="PIRNR036421"/>
    </source>
</evidence>
<dbReference type="Gene3D" id="2.30.42.10">
    <property type="match status" value="1"/>
</dbReference>
<evidence type="ECO:0000313" key="13">
    <source>
        <dbReference type="Proteomes" id="UP000009011"/>
    </source>
</evidence>
<dbReference type="PANTHER" id="PTHR43253">
    <property type="entry name" value="TRICORN PROTEASE HOMOLOG 2-RELATED"/>
    <property type="match status" value="1"/>
</dbReference>
<dbReference type="Gene3D" id="3.90.226.10">
    <property type="entry name" value="2-enoyl-CoA Hydratase, Chain A, domain 1"/>
    <property type="match status" value="1"/>
</dbReference>
<dbReference type="InterPro" id="IPR036034">
    <property type="entry name" value="PDZ_sf"/>
</dbReference>
<evidence type="ECO:0000256" key="9">
    <source>
        <dbReference type="SAM" id="MobiDB-lite"/>
    </source>
</evidence>
<dbReference type="SUPFAM" id="SSF69304">
    <property type="entry name" value="Tricorn protease N-terminal domain"/>
    <property type="match status" value="1"/>
</dbReference>
<dbReference type="Pfam" id="PF14684">
    <property type="entry name" value="Tricorn_C1"/>
    <property type="match status" value="1"/>
</dbReference>
<protein>
    <recommendedName>
        <fullName evidence="7">Tricorn protease homolog</fullName>
        <ecNumber evidence="7">3.4.21.-</ecNumber>
    </recommendedName>
</protein>
<keyword evidence="5 7" id="KW-0378">Hydrolase</keyword>
<feature type="active site" description="Nucleophile" evidence="8">
    <location>
        <position position="973"/>
    </location>
</feature>
<organism evidence="12 13">
    <name type="scientific">Melioribacter roseus (strain DSM 23840 / JCM 17771 / VKM B-2668 / P3M-2)</name>
    <dbReference type="NCBI Taxonomy" id="1191523"/>
    <lineage>
        <taxon>Bacteria</taxon>
        <taxon>Pseudomonadati</taxon>
        <taxon>Ignavibacteriota</taxon>
        <taxon>Ignavibacteria</taxon>
        <taxon>Ignavibacteriales</taxon>
        <taxon>Melioribacteraceae</taxon>
        <taxon>Melioribacter</taxon>
    </lineage>
</organism>
<dbReference type="PIRSF" id="PIRSF036421">
    <property type="entry name" value="Tricorn_protease"/>
    <property type="match status" value="1"/>
</dbReference>
<keyword evidence="13" id="KW-1185">Reference proteome</keyword>
<dbReference type="Pfam" id="PF26549">
    <property type="entry name" value="Tricorn_N"/>
    <property type="match status" value="1"/>
</dbReference>
<dbReference type="Pfam" id="PF03572">
    <property type="entry name" value="Peptidase_S41"/>
    <property type="match status" value="1"/>
</dbReference>
<evidence type="ECO:0000256" key="1">
    <source>
        <dbReference type="ARBA" id="ARBA00004496"/>
    </source>
</evidence>
<feature type="domain" description="PDZ" evidence="11">
    <location>
        <begin position="758"/>
        <end position="821"/>
    </location>
</feature>
<dbReference type="Gene3D" id="3.30.750.44">
    <property type="match status" value="1"/>
</dbReference>
<name>I6ZXD5_MELRP</name>
<dbReference type="PROSITE" id="PS50106">
    <property type="entry name" value="PDZ"/>
    <property type="match status" value="1"/>
</dbReference>
<proteinExistence type="inferred from homology"/>
<dbReference type="InterPro" id="IPR028204">
    <property type="entry name" value="Tricorn_C1"/>
</dbReference>
<dbReference type="InterPro" id="IPR001478">
    <property type="entry name" value="PDZ"/>
</dbReference>
<feature type="signal peptide" evidence="10">
    <location>
        <begin position="1"/>
        <end position="20"/>
    </location>
</feature>
<comment type="similarity">
    <text evidence="2 7">Belongs to the peptidase S41B family.</text>
</comment>
<dbReference type="Proteomes" id="UP000009011">
    <property type="component" value="Chromosome"/>
</dbReference>
<dbReference type="InterPro" id="IPR029414">
    <property type="entry name" value="Tricorn_PDZ"/>
</dbReference>
<dbReference type="CDD" id="cd07562">
    <property type="entry name" value="Peptidase_S41_TRI"/>
    <property type="match status" value="1"/>
</dbReference>
<evidence type="ECO:0000256" key="6">
    <source>
        <dbReference type="ARBA" id="ARBA00022825"/>
    </source>
</evidence>
<accession>I6ZXD5</accession>